<reference evidence="1" key="1">
    <citation type="submission" date="2019-05" db="EMBL/GenBank/DDBJ databases">
        <title>Revised genome assembly of Burkholderiaceae (previously Ralstonia) sp. PBA.</title>
        <authorList>
            <person name="Gan H.M."/>
        </authorList>
    </citation>
    <scope>NUCLEOTIDE SEQUENCE</scope>
    <source>
        <strain evidence="1">PBA</strain>
    </source>
</reference>
<comment type="caution">
    <text evidence="1">The sequence shown here is derived from an EMBL/GenBank/DDBJ whole genome shotgun (WGS) entry which is preliminary data.</text>
</comment>
<protein>
    <submittedName>
        <fullName evidence="1">Undecaprenyldiphospho-muramoylpentapeptide beta-N-acetylglucosaminyltransferase</fullName>
        <ecNumber evidence="1">2.4.1.227</ecNumber>
    </submittedName>
</protein>
<organism evidence="1 2">
    <name type="scientific">Imbroritus primus</name>
    <dbReference type="NCBI Taxonomy" id="3058603"/>
    <lineage>
        <taxon>Bacteria</taxon>
        <taxon>Pseudomonadati</taxon>
        <taxon>Pseudomonadota</taxon>
        <taxon>Betaproteobacteria</taxon>
        <taxon>Burkholderiales</taxon>
        <taxon>Burkholderiaceae</taxon>
        <taxon>Imbroritus</taxon>
    </lineage>
</organism>
<dbReference type="Proteomes" id="UP000004277">
    <property type="component" value="Unassembled WGS sequence"/>
</dbReference>
<accession>A0ACD3SPF1</accession>
<evidence type="ECO:0000313" key="1">
    <source>
        <dbReference type="EMBL" id="TMS58042.1"/>
    </source>
</evidence>
<gene>
    <name evidence="1" type="primary">murG</name>
    <name evidence="1" type="ORF">MW7_009785</name>
</gene>
<dbReference type="EC" id="2.4.1.227" evidence="1"/>
<sequence>MSAARTLLVMAGGTGGHVFPGLAVAEALRARGWNVVWLGNPGGMEAELVPKHGIRMEAVRFGGLRGKGWMTKLLLPLNLLRAFWQSLRIVRRVRPSAVLGMGGYITFPGGMMAVLLGRPLVLHEQNSIAGLANKVLAKVADRVLCAFPNALPNSEWTGNPIRAALGTLPSPAQRYAARSGPLRVLVVGGSLGATALNDNVPKALALLPPAMRPVVVHQAGARQIDALRANYAAVAVTAETVPFIDDMATAYGEADLVICRAGAMTVSEVAAAGVAALFVPFPFAVDDHQTTNAQFLANAGAAMLIQQRDLTPEGLAETLSALTREQLAVYADKARTLARTDATERVAQVCEQVAKD</sequence>
<keyword evidence="1" id="KW-0328">Glycosyltransferase</keyword>
<name>A0ACD3SPF1_9BURK</name>
<keyword evidence="2" id="KW-1185">Reference proteome</keyword>
<keyword evidence="1" id="KW-0808">Transferase</keyword>
<dbReference type="EMBL" id="AKCV02000016">
    <property type="protein sequence ID" value="TMS58042.1"/>
    <property type="molecule type" value="Genomic_DNA"/>
</dbReference>
<proteinExistence type="predicted"/>
<evidence type="ECO:0000313" key="2">
    <source>
        <dbReference type="Proteomes" id="UP000004277"/>
    </source>
</evidence>